<protein>
    <recommendedName>
        <fullName evidence="1">MULE transposase domain-containing protein</fullName>
    </recommendedName>
</protein>
<reference evidence="2" key="1">
    <citation type="submission" date="2023-07" db="EMBL/GenBank/DDBJ databases">
        <authorList>
            <consortium name="CYATHOMIX"/>
        </authorList>
    </citation>
    <scope>NUCLEOTIDE SEQUENCE</scope>
    <source>
        <strain evidence="2">N/A</strain>
    </source>
</reference>
<evidence type="ECO:0000313" key="2">
    <source>
        <dbReference type="EMBL" id="CAJ0600392.1"/>
    </source>
</evidence>
<gene>
    <name evidence="2" type="ORF">CYNAS_LOCUS12375</name>
</gene>
<dbReference type="Proteomes" id="UP001176961">
    <property type="component" value="Unassembled WGS sequence"/>
</dbReference>
<sequence>MFIYDTKENSDDTHFHRSGLHIILFGFKIDSLSENVYVQEADGGPYKGKKQPSKRGKHEVLVYNLPNTQKSYAFAFVRKNAGYDSYKCIQCQKSGQWRSIKVRGEEFLSNPSHIQHACDTKNRAEEIATRIAYGKVQELKNDAESAGKKPLREWMKIINSKDCLEEEDQPLWCEVQSELHGHGYNRRRKAFSVAINPHRDKTVTMSNVPDHVTALPDGTSFLHEKGGEFHVYYSEDTIKKACQIGLHALVADGMFSLHPKELGRQAQLYCVHAVCTGGVEVPILFAITQKRTVKEYRIIFNHIKEQFCKYEGGDILPKKFILDFERAAIKAATTTFPHAKVEGCAFHLAQAWNRRRDKLGLRAYIDGEKKDERVKKWWHIIKGSVFVSCRLRREVRALHTPPVEEQHEAYNKCLDFLSYLRQTWLTGAYKDLWSKWGVDELRTTNLAEAFNSKLGVLFDSDHPPLKELIEGLKSINTVANCSLRYHEKHPGEGKRLRARNRERREIICELMMDFEQRFRNGVSTREIEDYCQKMSRFVTEKST</sequence>
<keyword evidence="3" id="KW-1185">Reference proteome</keyword>
<dbReference type="AlphaFoldDB" id="A0AA36GY17"/>
<proteinExistence type="predicted"/>
<dbReference type="Pfam" id="PF10551">
    <property type="entry name" value="MULE"/>
    <property type="match status" value="1"/>
</dbReference>
<dbReference type="InterPro" id="IPR018289">
    <property type="entry name" value="MULE_transposase_dom"/>
</dbReference>
<dbReference type="EMBL" id="CATQJL010000223">
    <property type="protein sequence ID" value="CAJ0600392.1"/>
    <property type="molecule type" value="Genomic_DNA"/>
</dbReference>
<accession>A0AA36GY17</accession>
<evidence type="ECO:0000313" key="3">
    <source>
        <dbReference type="Proteomes" id="UP001176961"/>
    </source>
</evidence>
<name>A0AA36GY17_CYLNA</name>
<organism evidence="2 3">
    <name type="scientific">Cylicocyclus nassatus</name>
    <name type="common">Nematode worm</name>
    <dbReference type="NCBI Taxonomy" id="53992"/>
    <lineage>
        <taxon>Eukaryota</taxon>
        <taxon>Metazoa</taxon>
        <taxon>Ecdysozoa</taxon>
        <taxon>Nematoda</taxon>
        <taxon>Chromadorea</taxon>
        <taxon>Rhabditida</taxon>
        <taxon>Rhabditina</taxon>
        <taxon>Rhabditomorpha</taxon>
        <taxon>Strongyloidea</taxon>
        <taxon>Strongylidae</taxon>
        <taxon>Cylicocyclus</taxon>
    </lineage>
</organism>
<comment type="caution">
    <text evidence="2">The sequence shown here is derived from an EMBL/GenBank/DDBJ whole genome shotgun (WGS) entry which is preliminary data.</text>
</comment>
<feature type="domain" description="MULE transposase" evidence="1">
    <location>
        <begin position="267"/>
        <end position="350"/>
    </location>
</feature>
<evidence type="ECO:0000259" key="1">
    <source>
        <dbReference type="Pfam" id="PF10551"/>
    </source>
</evidence>